<evidence type="ECO:0000313" key="3">
    <source>
        <dbReference type="EMBL" id="KFZ36867.1"/>
    </source>
</evidence>
<evidence type="ECO:0000259" key="2">
    <source>
        <dbReference type="Pfam" id="PF13439"/>
    </source>
</evidence>
<protein>
    <recommendedName>
        <fullName evidence="5">Glycosyl transferase family 1 domain-containing protein</fullName>
    </recommendedName>
</protein>
<dbReference type="InterPro" id="IPR050194">
    <property type="entry name" value="Glycosyltransferase_grp1"/>
</dbReference>
<evidence type="ECO:0008006" key="5">
    <source>
        <dbReference type="Google" id="ProtNLM"/>
    </source>
</evidence>
<dbReference type="Pfam" id="PF13439">
    <property type="entry name" value="Glyco_transf_4"/>
    <property type="match status" value="1"/>
</dbReference>
<evidence type="ECO:0000259" key="1">
    <source>
        <dbReference type="Pfam" id="PF00534"/>
    </source>
</evidence>
<dbReference type="RefSeq" id="WP_037443812.1">
    <property type="nucleotide sequence ID" value="NZ_JPEO01000011.1"/>
</dbReference>
<dbReference type="InterPro" id="IPR028098">
    <property type="entry name" value="Glyco_trans_4-like_N"/>
</dbReference>
<keyword evidence="4" id="KW-1185">Reference proteome</keyword>
<feature type="domain" description="Glycosyl transferase family 1" evidence="1">
    <location>
        <begin position="186"/>
        <end position="312"/>
    </location>
</feature>
<organism evidence="3 4">
    <name type="scientific">Shewanella mangrovi</name>
    <dbReference type="NCBI Taxonomy" id="1515746"/>
    <lineage>
        <taxon>Bacteria</taxon>
        <taxon>Pseudomonadati</taxon>
        <taxon>Pseudomonadota</taxon>
        <taxon>Gammaproteobacteria</taxon>
        <taxon>Alteromonadales</taxon>
        <taxon>Shewanellaceae</taxon>
        <taxon>Shewanella</taxon>
    </lineage>
</organism>
<dbReference type="Pfam" id="PF00534">
    <property type="entry name" value="Glycos_transf_1"/>
    <property type="match status" value="1"/>
</dbReference>
<dbReference type="PANTHER" id="PTHR45947">
    <property type="entry name" value="SULFOQUINOVOSYL TRANSFERASE SQD2"/>
    <property type="match status" value="1"/>
</dbReference>
<dbReference type="SUPFAM" id="SSF53756">
    <property type="entry name" value="UDP-Glycosyltransferase/glycogen phosphorylase"/>
    <property type="match status" value="1"/>
</dbReference>
<evidence type="ECO:0000313" key="4">
    <source>
        <dbReference type="Proteomes" id="UP000029264"/>
    </source>
</evidence>
<dbReference type="InterPro" id="IPR001296">
    <property type="entry name" value="Glyco_trans_1"/>
</dbReference>
<reference evidence="3 4" key="1">
    <citation type="submission" date="2014-06" db="EMBL/GenBank/DDBJ databases">
        <title>Shewanella sp. YQH10.</title>
        <authorList>
            <person name="Liu Y."/>
            <person name="Zeng R."/>
        </authorList>
    </citation>
    <scope>NUCLEOTIDE SEQUENCE [LARGE SCALE GENOMIC DNA]</scope>
    <source>
        <strain evidence="3 4">YQH10</strain>
    </source>
</reference>
<dbReference type="Gene3D" id="3.40.50.2000">
    <property type="entry name" value="Glycogen Phosphorylase B"/>
    <property type="match status" value="2"/>
</dbReference>
<feature type="domain" description="Glycosyltransferase subfamily 4-like N-terminal" evidence="2">
    <location>
        <begin position="13"/>
        <end position="166"/>
    </location>
</feature>
<sequence>MKKIVHLITKSEVGGAQKWIFNLINAFPEHKHIVITSSPGWLTNHTSFECKFVPGISNFVSISAYIELYKLVKDIDPDCVIISSANAGIYGRVVCRLLSVSCYYVSHGWSCLYQKSAFRFFFIFLEKIFSSLTKKIICVSRVDYDKAIKEIGINENKVVYLPTGVPSTEIKRDTRIRNDSGILNGVFVARLSFPKRIDLLDEIEKFNDLNIEIDVYGDGPLGKKYHSGDKVKYKGEVYNFSDYHKYDFFILLSDSEGLPMSGLEAAVVGLPLILSNVGGCPELLIKNNGVLVQNNSVDELYKALKEFTSNSEIYIENALICKDAFLIDTVIQDYRHVFEL</sequence>
<dbReference type="OrthoDB" id="9775208at2"/>
<dbReference type="STRING" id="1515746.HR45_13780"/>
<dbReference type="eggNOG" id="COG0438">
    <property type="taxonomic scope" value="Bacteria"/>
</dbReference>
<accession>A0A094JCE2</accession>
<proteinExistence type="predicted"/>
<name>A0A094JCE2_9GAMM</name>
<dbReference type="PANTHER" id="PTHR45947:SF3">
    <property type="entry name" value="SULFOQUINOVOSYL TRANSFERASE SQD2"/>
    <property type="match status" value="1"/>
</dbReference>
<dbReference type="GO" id="GO:0016757">
    <property type="term" value="F:glycosyltransferase activity"/>
    <property type="evidence" value="ECO:0007669"/>
    <property type="project" value="InterPro"/>
</dbReference>
<gene>
    <name evidence="3" type="ORF">HR45_13780</name>
</gene>
<dbReference type="EMBL" id="JPEO01000011">
    <property type="protein sequence ID" value="KFZ36867.1"/>
    <property type="molecule type" value="Genomic_DNA"/>
</dbReference>
<dbReference type="AlphaFoldDB" id="A0A094JCE2"/>
<dbReference type="Proteomes" id="UP000029264">
    <property type="component" value="Unassembled WGS sequence"/>
</dbReference>
<comment type="caution">
    <text evidence="3">The sequence shown here is derived from an EMBL/GenBank/DDBJ whole genome shotgun (WGS) entry which is preliminary data.</text>
</comment>